<sequence>MPEIPNYFEIGTPDPEEAQRFYGSLFDWTFGEPSPAGYSMVNGDKGGLWDTTPMGGGSWAVFYVQVDDVRAAIARAQSLGASVALPHVDNGSIEFARLLDPRGNRFGVWRPKQSD</sequence>
<accession>A0ABS4XC18</accession>
<name>A0ABS4XC18_9MICC</name>
<comment type="caution">
    <text evidence="2">The sequence shown here is derived from an EMBL/GenBank/DDBJ whole genome shotgun (WGS) entry which is preliminary data.</text>
</comment>
<dbReference type="Gene3D" id="3.10.180.10">
    <property type="entry name" value="2,3-Dihydroxybiphenyl 1,2-Dioxygenase, domain 1"/>
    <property type="match status" value="1"/>
</dbReference>
<dbReference type="InterPro" id="IPR029068">
    <property type="entry name" value="Glyas_Bleomycin-R_OHBP_Dase"/>
</dbReference>
<dbReference type="Proteomes" id="UP001296993">
    <property type="component" value="Unassembled WGS sequence"/>
</dbReference>
<proteinExistence type="predicted"/>
<dbReference type="SUPFAM" id="SSF54593">
    <property type="entry name" value="Glyoxalase/Bleomycin resistance protein/Dihydroxybiphenyl dioxygenase"/>
    <property type="match status" value="1"/>
</dbReference>
<evidence type="ECO:0000313" key="2">
    <source>
        <dbReference type="EMBL" id="MBP2386023.1"/>
    </source>
</evidence>
<dbReference type="InterPro" id="IPR052164">
    <property type="entry name" value="Anthracycline_SecMetBiosynth"/>
</dbReference>
<keyword evidence="2" id="KW-0456">Lyase</keyword>
<dbReference type="GO" id="GO:0016829">
    <property type="term" value="F:lyase activity"/>
    <property type="evidence" value="ECO:0007669"/>
    <property type="project" value="UniProtKB-KW"/>
</dbReference>
<dbReference type="Pfam" id="PF18029">
    <property type="entry name" value="Glyoxalase_6"/>
    <property type="match status" value="1"/>
</dbReference>
<gene>
    <name evidence="2" type="ORF">JOF47_001534</name>
</gene>
<dbReference type="InterPro" id="IPR037523">
    <property type="entry name" value="VOC_core"/>
</dbReference>
<dbReference type="PANTHER" id="PTHR33993:SF14">
    <property type="entry name" value="GB|AAF24581.1"/>
    <property type="match status" value="1"/>
</dbReference>
<evidence type="ECO:0000313" key="3">
    <source>
        <dbReference type="Proteomes" id="UP001296993"/>
    </source>
</evidence>
<reference evidence="2 3" key="1">
    <citation type="submission" date="2021-03" db="EMBL/GenBank/DDBJ databases">
        <title>Sequencing the genomes of 1000 actinobacteria strains.</title>
        <authorList>
            <person name="Klenk H.-P."/>
        </authorList>
    </citation>
    <scope>NUCLEOTIDE SEQUENCE [LARGE SCALE GENOMIC DNA]</scope>
    <source>
        <strain evidence="2 3">DSM 15797</strain>
    </source>
</reference>
<protein>
    <submittedName>
        <fullName evidence="2">Enzyme related to lactoylglutathione lyase</fullName>
    </submittedName>
</protein>
<dbReference type="PANTHER" id="PTHR33993">
    <property type="entry name" value="GLYOXALASE-RELATED"/>
    <property type="match status" value="1"/>
</dbReference>
<dbReference type="PROSITE" id="PS51819">
    <property type="entry name" value="VOC"/>
    <property type="match status" value="1"/>
</dbReference>
<dbReference type="EMBL" id="JAGIOF010000001">
    <property type="protein sequence ID" value="MBP2386023.1"/>
    <property type="molecule type" value="Genomic_DNA"/>
</dbReference>
<keyword evidence="3" id="KW-1185">Reference proteome</keyword>
<feature type="domain" description="VOC" evidence="1">
    <location>
        <begin position="4"/>
        <end position="111"/>
    </location>
</feature>
<dbReference type="CDD" id="cd07247">
    <property type="entry name" value="SgaA_N_like"/>
    <property type="match status" value="1"/>
</dbReference>
<evidence type="ECO:0000259" key="1">
    <source>
        <dbReference type="PROSITE" id="PS51819"/>
    </source>
</evidence>
<dbReference type="RefSeq" id="WP_209996994.1">
    <property type="nucleotide sequence ID" value="NZ_BAAAJY010000003.1"/>
</dbReference>
<dbReference type="InterPro" id="IPR041581">
    <property type="entry name" value="Glyoxalase_6"/>
</dbReference>
<organism evidence="2 3">
    <name type="scientific">Paeniglutamicibacter kerguelensis</name>
    <dbReference type="NCBI Taxonomy" id="254788"/>
    <lineage>
        <taxon>Bacteria</taxon>
        <taxon>Bacillati</taxon>
        <taxon>Actinomycetota</taxon>
        <taxon>Actinomycetes</taxon>
        <taxon>Micrococcales</taxon>
        <taxon>Micrococcaceae</taxon>
        <taxon>Paeniglutamicibacter</taxon>
    </lineage>
</organism>